<evidence type="ECO:0000313" key="5">
    <source>
        <dbReference type="Proteomes" id="UP000198263"/>
    </source>
</evidence>
<dbReference type="InterPro" id="IPR010621">
    <property type="entry name" value="DUF1214"/>
</dbReference>
<dbReference type="InterPro" id="IPR037049">
    <property type="entry name" value="DUF1214_C_sf"/>
</dbReference>
<dbReference type="Gene3D" id="2.60.40.1610">
    <property type="entry name" value="Domain of unknown function DUF1254"/>
    <property type="match status" value="1"/>
</dbReference>
<feature type="chain" id="PRO_5024848319" description="Carboxylesterase" evidence="1">
    <location>
        <begin position="25"/>
        <end position="342"/>
    </location>
</feature>
<comment type="caution">
    <text evidence="4">The sequence shown here is derived from an EMBL/GenBank/DDBJ whole genome shotgun (WGS) entry which is preliminary data.</text>
</comment>
<dbReference type="PANTHER" id="PTHR36509">
    <property type="entry name" value="BLL3101 PROTEIN"/>
    <property type="match status" value="1"/>
</dbReference>
<dbReference type="Proteomes" id="UP000198263">
    <property type="component" value="Unassembled WGS sequence"/>
</dbReference>
<evidence type="ECO:0000259" key="3">
    <source>
        <dbReference type="Pfam" id="PF06863"/>
    </source>
</evidence>
<dbReference type="InterPro" id="IPR010679">
    <property type="entry name" value="DUF1254"/>
</dbReference>
<feature type="domain" description="DUF1254" evidence="3">
    <location>
        <begin position="55"/>
        <end position="166"/>
    </location>
</feature>
<dbReference type="EMBL" id="FCNV02000012">
    <property type="protein sequence ID" value="SAL43955.1"/>
    <property type="molecule type" value="Genomic_DNA"/>
</dbReference>
<evidence type="ECO:0008006" key="6">
    <source>
        <dbReference type="Google" id="ProtNLM"/>
    </source>
</evidence>
<sequence>MGKSKFISSLATLSFLAAIHAVHAQPNPVPVTADNFVRAESDEELNKVVKSDGFGKFFHNRELAPVDQQIVVRVNRDTLYSSAVFDLDAGPVTITLPDAGKRFRSMIVINEDHYAQEVVYNAGKYTLDKQKIGTRYVLATVRTLVNSADPSDVAKAHALQDAIKIDQKHLGTFEVPNWDPVSQKKVRDALLVLGSTIPDTRKSFGTKNEVDPVRHLIGAATLWGGNPEKDALYLTRVPQKNDGSTVYKIHVNPDVPVDGFWSITVYNAAGLIDPNPLNAYSLNNTTAHKNSDGSVDIQFGACDGKVPNCLPIASGWNYTVRLYRPRAQIVSGQWTFPEAQPK</sequence>
<evidence type="ECO:0000256" key="1">
    <source>
        <dbReference type="SAM" id="SignalP"/>
    </source>
</evidence>
<keyword evidence="5" id="KW-1185">Reference proteome</keyword>
<dbReference type="OrthoDB" id="547269at2"/>
<dbReference type="PANTHER" id="PTHR36509:SF2">
    <property type="entry name" value="BLL3101 PROTEIN"/>
    <property type="match status" value="1"/>
</dbReference>
<proteinExistence type="predicted"/>
<feature type="domain" description="DUF1214" evidence="2">
    <location>
        <begin position="239"/>
        <end position="326"/>
    </location>
</feature>
<evidence type="ECO:0000313" key="4">
    <source>
        <dbReference type="EMBL" id="SAL43955.1"/>
    </source>
</evidence>
<dbReference type="Pfam" id="PF06742">
    <property type="entry name" value="DUF1214"/>
    <property type="match status" value="1"/>
</dbReference>
<accession>A0A658R2S2</accession>
<dbReference type="Pfam" id="PF06863">
    <property type="entry name" value="DUF1254"/>
    <property type="match status" value="1"/>
</dbReference>
<evidence type="ECO:0000259" key="2">
    <source>
        <dbReference type="Pfam" id="PF06742"/>
    </source>
</evidence>
<organism evidence="4 5">
    <name type="scientific">Caballeronia concitans</name>
    <dbReference type="NCBI Taxonomy" id="1777133"/>
    <lineage>
        <taxon>Bacteria</taxon>
        <taxon>Pseudomonadati</taxon>
        <taxon>Pseudomonadota</taxon>
        <taxon>Betaproteobacteria</taxon>
        <taxon>Burkholderiales</taxon>
        <taxon>Burkholderiaceae</taxon>
        <taxon>Caballeronia</taxon>
    </lineage>
</organism>
<dbReference type="AlphaFoldDB" id="A0A658R2S2"/>
<dbReference type="RefSeq" id="WP_040053682.1">
    <property type="nucleotide sequence ID" value="NZ_FCNV02000012.1"/>
</dbReference>
<name>A0A658R2S2_9BURK</name>
<gene>
    <name evidence="4" type="ORF">AWB72_04632</name>
</gene>
<dbReference type="SUPFAM" id="SSF160935">
    <property type="entry name" value="VPA0735-like"/>
    <property type="match status" value="1"/>
</dbReference>
<feature type="signal peptide" evidence="1">
    <location>
        <begin position="1"/>
        <end position="24"/>
    </location>
</feature>
<reference evidence="4 5" key="1">
    <citation type="submission" date="2016-01" db="EMBL/GenBank/DDBJ databases">
        <authorList>
            <person name="Peeters C."/>
        </authorList>
    </citation>
    <scope>NUCLEOTIDE SEQUENCE [LARGE SCALE GENOMIC DNA]</scope>
    <source>
        <strain evidence="4">LMG 29315</strain>
    </source>
</reference>
<protein>
    <recommendedName>
        <fullName evidence="6">Carboxylesterase</fullName>
    </recommendedName>
</protein>
<keyword evidence="1" id="KW-0732">Signal</keyword>
<dbReference type="Gene3D" id="2.60.120.600">
    <property type="entry name" value="Domain of unknown function DUF1214, C-terminal domain"/>
    <property type="match status" value="1"/>
</dbReference>
<dbReference type="InterPro" id="IPR037050">
    <property type="entry name" value="DUF1254_sf"/>
</dbReference>